<feature type="compositionally biased region" description="Basic and acidic residues" evidence="5">
    <location>
        <begin position="2001"/>
        <end position="2011"/>
    </location>
</feature>
<keyword evidence="4" id="KW-0539">Nucleus</keyword>
<feature type="compositionally biased region" description="Basic and acidic residues" evidence="5">
    <location>
        <begin position="1572"/>
        <end position="1628"/>
    </location>
</feature>
<dbReference type="GO" id="GO:0006397">
    <property type="term" value="P:mRNA processing"/>
    <property type="evidence" value="ECO:0007669"/>
    <property type="project" value="InterPro"/>
</dbReference>
<feature type="domain" description="THO complex subunitTHOC2 N-terminal" evidence="7">
    <location>
        <begin position="522"/>
        <end position="597"/>
    </location>
</feature>
<dbReference type="HOGENOM" id="CLU_000511_1_0_1"/>
<name>E5AB34_LEPMJ</name>
<dbReference type="GO" id="GO:0003729">
    <property type="term" value="F:mRNA binding"/>
    <property type="evidence" value="ECO:0007669"/>
    <property type="project" value="TreeGrafter"/>
</dbReference>
<feature type="domain" description="THO complex subunitTHOC2 C-terminal" evidence="6">
    <location>
        <begin position="876"/>
        <end position="1187"/>
    </location>
</feature>
<dbReference type="InParanoid" id="E5AB34"/>
<dbReference type="InterPro" id="IPR021418">
    <property type="entry name" value="THO_THOC2_C"/>
</dbReference>
<evidence type="ECO:0000256" key="4">
    <source>
        <dbReference type="ARBA" id="ARBA00023242"/>
    </source>
</evidence>
<evidence type="ECO:0000256" key="1">
    <source>
        <dbReference type="ARBA" id="ARBA00004123"/>
    </source>
</evidence>
<feature type="compositionally biased region" description="Basic and acidic residues" evidence="5">
    <location>
        <begin position="1880"/>
        <end position="1916"/>
    </location>
</feature>
<feature type="compositionally biased region" description="Polar residues" evidence="5">
    <location>
        <begin position="1743"/>
        <end position="1752"/>
    </location>
</feature>
<feature type="compositionally biased region" description="Basic and acidic residues" evidence="5">
    <location>
        <begin position="1925"/>
        <end position="1987"/>
    </location>
</feature>
<dbReference type="FunCoup" id="E5AB34">
    <property type="interactions" value="558"/>
</dbReference>
<feature type="compositionally biased region" description="Polar residues" evidence="5">
    <location>
        <begin position="836"/>
        <end position="846"/>
    </location>
</feature>
<feature type="compositionally biased region" description="Polar residues" evidence="5">
    <location>
        <begin position="1307"/>
        <end position="1322"/>
    </location>
</feature>
<dbReference type="eggNOG" id="KOG1874">
    <property type="taxonomic scope" value="Eukaryota"/>
</dbReference>
<dbReference type="GO" id="GO:0000445">
    <property type="term" value="C:THO complex part of transcription export complex"/>
    <property type="evidence" value="ECO:0007669"/>
    <property type="project" value="TreeGrafter"/>
</dbReference>
<accession>E5AB34</accession>
<feature type="compositionally biased region" description="Pro residues" evidence="5">
    <location>
        <begin position="1323"/>
        <end position="1335"/>
    </location>
</feature>
<feature type="region of interest" description="Disordered" evidence="5">
    <location>
        <begin position="1218"/>
        <end position="2024"/>
    </location>
</feature>
<feature type="compositionally biased region" description="Basic and acidic residues" evidence="5">
    <location>
        <begin position="1433"/>
        <end position="1459"/>
    </location>
</feature>
<dbReference type="InterPro" id="IPR040007">
    <property type="entry name" value="Tho2"/>
</dbReference>
<feature type="compositionally biased region" description="Basic and acidic residues" evidence="5">
    <location>
        <begin position="1292"/>
        <end position="1305"/>
    </location>
</feature>
<evidence type="ECO:0000313" key="9">
    <source>
        <dbReference type="EMBL" id="CBY00875.1"/>
    </source>
</evidence>
<comment type="subcellular location">
    <subcellularLocation>
        <location evidence="1">Nucleus</location>
    </subcellularLocation>
</comment>
<feature type="compositionally biased region" description="Basic and acidic residues" evidence="5">
    <location>
        <begin position="1470"/>
        <end position="1488"/>
    </location>
</feature>
<dbReference type="VEuPathDB" id="FungiDB:LEMA_P020050.1"/>
<dbReference type="GO" id="GO:0006406">
    <property type="term" value="P:mRNA export from nucleus"/>
    <property type="evidence" value="ECO:0007669"/>
    <property type="project" value="InterPro"/>
</dbReference>
<dbReference type="PANTHER" id="PTHR21597">
    <property type="entry name" value="THO2 PROTEIN"/>
    <property type="match status" value="1"/>
</dbReference>
<dbReference type="STRING" id="985895.E5AB34"/>
<sequence>MLVKYGKFFVKFLRVSAWWPELRGLDGIEWQEADVPTLPQWALPSSPLWYYTDEEKETHLRMREARDRKFWKRVGDLGDRMGIQAFFELGGRRITLNNRPAQLMPPVEGAPLTKQQAARMWMDDWMEQTKTLPPSGNEIAAQLLGFKLRFYASDARDKSDTLPDNLIYLAALLIKIGFISILDLYPHLYPLEEDMPAHKERLLQAKKEREQKEKGGVVNALTMAGALPDDTLPPAVSRLRETESKSKPESERSTPGRTDEGGDTKDVLPEPRDQKFQLLQSLLCIGALPEALFILGRHPWLLEVHPELLDLIFRLAHHSLSKIYEDAKPESGESTDPVTKGTGLRTTPRPSDYTPRRTLRWAKPDQRDAGDGIDYKFYWEDWMDNVPVCQEVGDVFKLCNTLLGLVGPECGKDVVLLAKIVRIGKRSLAEDSSDENRKRWIDFSAAFIAPALSFTGKNPGIVNEVWDLLKQFDTATRYNIYQQWFSGNKPAIRAAFAEVQSRTKHELSRVSATNTKEYGRKLAKISYSSPGIVFKLTVKQLVAYPNMIDALVECSRYLTLLGYDCLTWTLVNFFLNPDKGSTQDDGMLSAPWLKNIASFVGKAYQKYNLMDPVPVLQYTASQLLRSEGELFMLDVLEQMIKSMGGIAVSSSVSESMVLALCAGPVLRTYTLQHHLSDYRQQAGSSARRLVKCLKDTGLAPQLLIALAQHVEAYPHRSDQQDTPDKVVLFNMDKLRSNLAQYLELLRSYLSVNEFDSLFPPLIEMIADFGVEPDVAFTVARASITAKANAFRAEQRANLLQSKSMTSNDVVMEGTHDSAEQHTTPPSGDVEMKDAKPSTSQDLTPSEGTLPDVPNAQIESLAEELKSSIPETFAEHPCVSFYVTFWQLSLPDVDSNGMAQQYQKTVTAFERQLIATPIAEQRRGGYKLNPPRKDADETRRIKLEIEKLKLEKATVSQASLNTQLHLQNEMRHWFDGVPMLDSRSDALHNALLQDCFLPRSRMSLQDAQFTATMLNFMHKSGTPGFRTIKLLDLLFTVNKLSCIISMYTEDESRAFGRFLNGVLCELQIWHENKNDAFARCAQGEKKNLPGFGKRFDADRTATDFLSYMEFCSLLYKWHKALYTALKTCIDSGNWMQIRNSVNVLKALHPVFPRVDFMATDLQHTITQLAEADSRQDLKTSLLSILGDLNKSKKYWQTDHEFRQVSTPDNLAHQACIDVSKMPAPPTPVNGHDKSVTEKAKPSSEASTPQLKPTAPAFKPRNEVNGIHATPPASKDDTTSKRPESTPATPALPSRERESAMVLDDRVTAPSQQEAGLPARTTTKPGPPMHPSSVPPRPDGRNTPIHSASNTRASHALPTRPDSQPPRNRQPERPTTMDRPLEHGTHHRYDTRAPPNEYGRLERPSEPVRQREPSPGRRPRPVPGGRTPERMPGGADHREWSGRDPRDYDDRAMRGHPRDTRAPPVRPPPGWDPRDTRDPRDQRDRPDSRGHTAPIPMEPRRMPPTSSMAHEHVTARRDGPPPYRQGGERGDGPSITPRSSTPVAAASVGDGPTVDPARAALINQSEQHGLPELSRQDRDSRRDRDSRPQSPRRGDDRRGDDRRGNERQMDDRPPAYHGRHDTRDYRDERGLMQGPLPSGRDRRNDGSAITPTGPRVDRTEASASSRASREMFQPTQGSRPSGQDPNYGRLNQPSESMPPSGPRSDRPHGQSQSSTPIAPTGPSTPGGIHPSRLENIQGKGPSGPPLQTNMSNAPSGPRGSGRMPQGPMPPSPVGRGAPTGPAVNDRGPRNATNPLRAINNVLTQNTPADRSFERNGPPASNPAVRGRGSTRANGSIDAPGGMSSPMPPPSHNPMAISRPDSQQSRNSRLEPGPPHLEPTFQDEGRSDSRGHRESRRSERSAHERSTDRSDRRLDERGARNVPVDRLGPPEEDRGSDRDRREKSRIDRDSSRRDRERDGGERSGRESREPSRRERVPREDGRTSGGDGRDRRSRASASSAGGPEDVRKRTRDATDQGMPHGDVKRRR</sequence>
<dbReference type="OMA" id="QERWTCI"/>
<dbReference type="OrthoDB" id="29024at2759"/>
<protein>
    <recommendedName>
        <fullName evidence="3">THO complex subunit 2</fullName>
    </recommendedName>
</protein>
<comment type="similarity">
    <text evidence="2">Belongs to the THOC2 family.</text>
</comment>
<feature type="compositionally biased region" description="Basic and acidic residues" evidence="5">
    <location>
        <begin position="238"/>
        <end position="269"/>
    </location>
</feature>
<evidence type="ECO:0000256" key="5">
    <source>
        <dbReference type="SAM" id="MobiDB-lite"/>
    </source>
</evidence>
<feature type="region of interest" description="Disordered" evidence="5">
    <location>
        <begin position="226"/>
        <end position="269"/>
    </location>
</feature>
<dbReference type="InterPro" id="IPR021726">
    <property type="entry name" value="THO_THOC2_N"/>
</dbReference>
<reference evidence="10" key="1">
    <citation type="journal article" date="2011" name="Nat. Commun.">
        <title>Effector diversification within compartments of the Leptosphaeria maculans genome affected by Repeat-Induced Point mutations.</title>
        <authorList>
            <person name="Rouxel T."/>
            <person name="Grandaubert J."/>
            <person name="Hane J.K."/>
            <person name="Hoede C."/>
            <person name="van de Wouw A.P."/>
            <person name="Couloux A."/>
            <person name="Dominguez V."/>
            <person name="Anthouard V."/>
            <person name="Bally P."/>
            <person name="Bourras S."/>
            <person name="Cozijnsen A.J."/>
            <person name="Ciuffetti L.M."/>
            <person name="Degrave A."/>
            <person name="Dilmaghani A."/>
            <person name="Duret L."/>
            <person name="Fudal I."/>
            <person name="Goodwin S.B."/>
            <person name="Gout L."/>
            <person name="Glaser N."/>
            <person name="Linglin J."/>
            <person name="Kema G.H.J."/>
            <person name="Lapalu N."/>
            <person name="Lawrence C.B."/>
            <person name="May K."/>
            <person name="Meyer M."/>
            <person name="Ollivier B."/>
            <person name="Poulain J."/>
            <person name="Schoch C.L."/>
            <person name="Simon A."/>
            <person name="Spatafora J.W."/>
            <person name="Stachowiak A."/>
            <person name="Turgeon B.G."/>
            <person name="Tyler B.M."/>
            <person name="Vincent D."/>
            <person name="Weissenbach J."/>
            <person name="Amselem J."/>
            <person name="Quesneville H."/>
            <person name="Oliver R.P."/>
            <person name="Wincker P."/>
            <person name="Balesdent M.-H."/>
            <person name="Howlett B.J."/>
        </authorList>
    </citation>
    <scope>NUCLEOTIDE SEQUENCE [LARGE SCALE GENOMIC DNA]</scope>
    <source>
        <strain evidence="10">JN3 / isolate v23.1.3 / race Av1-4-5-6-7-8</strain>
    </source>
</reference>
<feature type="compositionally biased region" description="Polar residues" evidence="5">
    <location>
        <begin position="1707"/>
        <end position="1721"/>
    </location>
</feature>
<feature type="compositionally biased region" description="Basic and acidic residues" evidence="5">
    <location>
        <begin position="1367"/>
        <end position="1389"/>
    </location>
</feature>
<feature type="domain" description="THO complex subunit 2 N-terminal" evidence="8">
    <location>
        <begin position="2"/>
        <end position="520"/>
    </location>
</feature>
<organism evidence="10">
    <name type="scientific">Leptosphaeria maculans (strain JN3 / isolate v23.1.3 / race Av1-4-5-6-7-8)</name>
    <name type="common">Blackleg fungus</name>
    <name type="synonym">Phoma lingam</name>
    <dbReference type="NCBI Taxonomy" id="985895"/>
    <lineage>
        <taxon>Eukaryota</taxon>
        <taxon>Fungi</taxon>
        <taxon>Dikarya</taxon>
        <taxon>Ascomycota</taxon>
        <taxon>Pezizomycotina</taxon>
        <taxon>Dothideomycetes</taxon>
        <taxon>Pleosporomycetidae</taxon>
        <taxon>Pleosporales</taxon>
        <taxon>Pleosporineae</taxon>
        <taxon>Leptosphaeriaceae</taxon>
        <taxon>Plenodomus</taxon>
        <taxon>Plenodomus lingam/Leptosphaeria maculans species complex</taxon>
    </lineage>
</organism>
<evidence type="ECO:0000313" key="10">
    <source>
        <dbReference type="Proteomes" id="UP000002668"/>
    </source>
</evidence>
<dbReference type="Pfam" id="PF11262">
    <property type="entry name" value="Tho2"/>
    <property type="match status" value="1"/>
</dbReference>
<feature type="compositionally biased region" description="Basic and acidic residues" evidence="5">
    <location>
        <begin position="1272"/>
        <end position="1282"/>
    </location>
</feature>
<feature type="compositionally biased region" description="Basic and acidic residues" evidence="5">
    <location>
        <begin position="1507"/>
        <end position="1517"/>
    </location>
</feature>
<feature type="compositionally biased region" description="Basic and acidic residues" evidence="5">
    <location>
        <begin position="1229"/>
        <end position="1240"/>
    </location>
</feature>
<feature type="compositionally biased region" description="Polar residues" evidence="5">
    <location>
        <begin position="1671"/>
        <end position="1695"/>
    </location>
</feature>
<gene>
    <name evidence="9" type="ORF">LEMA_P020050.1</name>
</gene>
<feature type="region of interest" description="Disordered" evidence="5">
    <location>
        <begin position="327"/>
        <end position="356"/>
    </location>
</feature>
<dbReference type="InterPro" id="IPR032302">
    <property type="entry name" value="THOC2_N"/>
</dbReference>
<evidence type="ECO:0000259" key="6">
    <source>
        <dbReference type="Pfam" id="PF11262"/>
    </source>
</evidence>
<dbReference type="Pfam" id="PF16134">
    <property type="entry name" value="THOC2_N"/>
    <property type="match status" value="1"/>
</dbReference>
<evidence type="ECO:0000259" key="8">
    <source>
        <dbReference type="Pfam" id="PF16134"/>
    </source>
</evidence>
<evidence type="ECO:0000256" key="2">
    <source>
        <dbReference type="ARBA" id="ARBA00007857"/>
    </source>
</evidence>
<dbReference type="Pfam" id="PF11732">
    <property type="entry name" value="Thoc2"/>
    <property type="match status" value="1"/>
</dbReference>
<evidence type="ECO:0000259" key="7">
    <source>
        <dbReference type="Pfam" id="PF11732"/>
    </source>
</evidence>
<dbReference type="PANTHER" id="PTHR21597:SF0">
    <property type="entry name" value="THO COMPLEX SUBUNIT 2"/>
    <property type="match status" value="1"/>
</dbReference>
<proteinExistence type="inferred from homology"/>
<feature type="region of interest" description="Disordered" evidence="5">
    <location>
        <begin position="812"/>
        <end position="851"/>
    </location>
</feature>
<dbReference type="EMBL" id="FP929138">
    <property type="protein sequence ID" value="CBY00875.1"/>
    <property type="molecule type" value="Genomic_DNA"/>
</dbReference>
<feature type="compositionally biased region" description="Basic and acidic residues" evidence="5">
    <location>
        <begin position="1397"/>
        <end position="1413"/>
    </location>
</feature>
<evidence type="ECO:0000256" key="3">
    <source>
        <dbReference type="ARBA" id="ARBA00019596"/>
    </source>
</evidence>
<dbReference type="Proteomes" id="UP000002668">
    <property type="component" value="Genome"/>
</dbReference>
<feature type="compositionally biased region" description="Polar residues" evidence="5">
    <location>
        <begin position="1342"/>
        <end position="1351"/>
    </location>
</feature>
<keyword evidence="10" id="KW-1185">Reference proteome</keyword>